<name>A0AAV2W040_9VIBR</name>
<dbReference type="RefSeq" id="WP_022613934.1">
    <property type="nucleotide sequence ID" value="NZ_LK391965.1"/>
</dbReference>
<feature type="transmembrane region" description="Helical" evidence="7">
    <location>
        <begin position="66"/>
        <end position="92"/>
    </location>
</feature>
<protein>
    <recommendedName>
        <fullName evidence="10">Energy-coupling factor ABC transporter permease</fullName>
    </recommendedName>
</protein>
<evidence type="ECO:0000313" key="9">
    <source>
        <dbReference type="Proteomes" id="UP000018211"/>
    </source>
</evidence>
<proteinExistence type="predicted"/>
<dbReference type="EMBL" id="CAOF01000194">
    <property type="protein sequence ID" value="CCO49987.1"/>
    <property type="molecule type" value="Genomic_DNA"/>
</dbReference>
<dbReference type="InterPro" id="IPR002751">
    <property type="entry name" value="CbiM/NikMN"/>
</dbReference>
<dbReference type="GO" id="GO:0000041">
    <property type="term" value="P:transition metal ion transport"/>
    <property type="evidence" value="ECO:0007669"/>
    <property type="project" value="InterPro"/>
</dbReference>
<keyword evidence="6 7" id="KW-0472">Membrane</keyword>
<evidence type="ECO:0000256" key="7">
    <source>
        <dbReference type="SAM" id="Phobius"/>
    </source>
</evidence>
<keyword evidence="3" id="KW-1003">Cell membrane</keyword>
<evidence type="ECO:0000256" key="6">
    <source>
        <dbReference type="ARBA" id="ARBA00023136"/>
    </source>
</evidence>
<feature type="transmembrane region" description="Helical" evidence="7">
    <location>
        <begin position="98"/>
        <end position="121"/>
    </location>
</feature>
<dbReference type="Pfam" id="PF01891">
    <property type="entry name" value="CbiM"/>
    <property type="match status" value="1"/>
</dbReference>
<comment type="caution">
    <text evidence="8">The sequence shown here is derived from an EMBL/GenBank/DDBJ whole genome shotgun (WGS) entry which is preliminary data.</text>
</comment>
<gene>
    <name evidence="8" type="ORF">VIBNISOn1_970005</name>
</gene>
<evidence type="ECO:0000256" key="5">
    <source>
        <dbReference type="ARBA" id="ARBA00022989"/>
    </source>
</evidence>
<organism evidence="8 9">
    <name type="scientific">Vibrio nigripulchritudo SOn1</name>
    <dbReference type="NCBI Taxonomy" id="1238450"/>
    <lineage>
        <taxon>Bacteria</taxon>
        <taxon>Pseudomonadati</taxon>
        <taxon>Pseudomonadota</taxon>
        <taxon>Gammaproteobacteria</taxon>
        <taxon>Vibrionales</taxon>
        <taxon>Vibrionaceae</taxon>
        <taxon>Vibrio</taxon>
    </lineage>
</organism>
<dbReference type="AlphaFoldDB" id="A0AAV2W040"/>
<evidence type="ECO:0000256" key="1">
    <source>
        <dbReference type="ARBA" id="ARBA00004651"/>
    </source>
</evidence>
<feature type="transmembrane region" description="Helical" evidence="7">
    <location>
        <begin position="37"/>
        <end position="54"/>
    </location>
</feature>
<evidence type="ECO:0000313" key="8">
    <source>
        <dbReference type="EMBL" id="CCO49987.1"/>
    </source>
</evidence>
<comment type="subcellular location">
    <subcellularLocation>
        <location evidence="1">Cell membrane</location>
        <topology evidence="1">Multi-pass membrane protein</topology>
    </subcellularLocation>
</comment>
<feature type="transmembrane region" description="Helical" evidence="7">
    <location>
        <begin position="133"/>
        <end position="155"/>
    </location>
</feature>
<keyword evidence="4 7" id="KW-0812">Transmembrane</keyword>
<dbReference type="GO" id="GO:0005886">
    <property type="term" value="C:plasma membrane"/>
    <property type="evidence" value="ECO:0007669"/>
    <property type="project" value="UniProtKB-SubCell"/>
</dbReference>
<keyword evidence="2" id="KW-0813">Transport</keyword>
<keyword evidence="5 7" id="KW-1133">Transmembrane helix</keyword>
<evidence type="ECO:0000256" key="4">
    <source>
        <dbReference type="ARBA" id="ARBA00022692"/>
    </source>
</evidence>
<accession>A0AAV2W040</accession>
<feature type="transmembrane region" description="Helical" evidence="7">
    <location>
        <begin position="175"/>
        <end position="200"/>
    </location>
</feature>
<reference evidence="8 9" key="1">
    <citation type="journal article" date="2013" name="ISME J.">
        <title>Comparative genomics of pathogenic lineages of Vibrio nigripulchritudo identifies virulence-associated traits.</title>
        <authorList>
            <person name="Goudenege D."/>
            <person name="Labreuche Y."/>
            <person name="Krin E."/>
            <person name="Ansquer D."/>
            <person name="Mangenot S."/>
            <person name="Calteau A."/>
            <person name="Medigue C."/>
            <person name="Mazel D."/>
            <person name="Polz M.F."/>
            <person name="Le Roux F."/>
        </authorList>
    </citation>
    <scope>NUCLEOTIDE SEQUENCE [LARGE SCALE GENOMIC DNA]</scope>
    <source>
        <strain evidence="8 9">SOn1</strain>
    </source>
</reference>
<evidence type="ECO:0000256" key="2">
    <source>
        <dbReference type="ARBA" id="ARBA00022448"/>
    </source>
</evidence>
<sequence length="219" mass="25240">MSVFQFLCFLALVFTCYRCWHDVKSVFIPKFVRERSFQNLTIICCAILFFLWQTKAGVKSGLDIHFLGLTAFTMMFGWRVACVLLIPIFALIAVWDGWLIANFSVQVLISGLIPVLVSYGIFSLSYHYLPKNVFVFIFVAGFFNAMFTGSVHLLIRGTYYLWQGTYDLTTVVDNFFVLIPLMAFPEGLLNGMTLAILCVYKPEWLRVFSDRHYLYSNKS</sequence>
<evidence type="ECO:0008006" key="10">
    <source>
        <dbReference type="Google" id="ProtNLM"/>
    </source>
</evidence>
<dbReference type="Proteomes" id="UP000018211">
    <property type="component" value="Unassembled WGS sequence"/>
</dbReference>
<evidence type="ECO:0000256" key="3">
    <source>
        <dbReference type="ARBA" id="ARBA00022475"/>
    </source>
</evidence>
<dbReference type="Gene3D" id="1.10.1760.20">
    <property type="match status" value="1"/>
</dbReference>